<feature type="compositionally biased region" description="Basic residues" evidence="1">
    <location>
        <begin position="144"/>
        <end position="167"/>
    </location>
</feature>
<feature type="compositionally biased region" description="Basic residues" evidence="1">
    <location>
        <begin position="94"/>
        <end position="126"/>
    </location>
</feature>
<name>A0A0A9HEI5_ARUDO</name>
<dbReference type="EMBL" id="GBRH01162321">
    <property type="protein sequence ID" value="JAE35575.1"/>
    <property type="molecule type" value="Transcribed_RNA"/>
</dbReference>
<reference evidence="2" key="2">
    <citation type="journal article" date="2015" name="Data Brief">
        <title>Shoot transcriptome of the giant reed, Arundo donax.</title>
        <authorList>
            <person name="Barrero R.A."/>
            <person name="Guerrero F.D."/>
            <person name="Moolhuijzen P."/>
            <person name="Goolsby J.A."/>
            <person name="Tidwell J."/>
            <person name="Bellgard S.E."/>
            <person name="Bellgard M.I."/>
        </authorList>
    </citation>
    <scope>NUCLEOTIDE SEQUENCE</scope>
    <source>
        <tissue evidence="2">Shoot tissue taken approximately 20 cm above the soil surface</tissue>
    </source>
</reference>
<organism evidence="2">
    <name type="scientific">Arundo donax</name>
    <name type="common">Giant reed</name>
    <name type="synonym">Donax arundinaceus</name>
    <dbReference type="NCBI Taxonomy" id="35708"/>
    <lineage>
        <taxon>Eukaryota</taxon>
        <taxon>Viridiplantae</taxon>
        <taxon>Streptophyta</taxon>
        <taxon>Embryophyta</taxon>
        <taxon>Tracheophyta</taxon>
        <taxon>Spermatophyta</taxon>
        <taxon>Magnoliopsida</taxon>
        <taxon>Liliopsida</taxon>
        <taxon>Poales</taxon>
        <taxon>Poaceae</taxon>
        <taxon>PACMAD clade</taxon>
        <taxon>Arundinoideae</taxon>
        <taxon>Arundineae</taxon>
        <taxon>Arundo</taxon>
    </lineage>
</organism>
<sequence>MDAGDPSASLALTPAEAAPQSPTKNKKPANPLKRFVHTPIPPSILNDPTLATSLLPANYNFELHKTARRVALQLPEGLLLFSLPPPRALPRARPSQRRPRPRRRHLRRLLPRRSPRRGARRRRPRPLRPLLPRPRHLLPPLRALRIRRDPRRRHPPCRRRPQRLPGP</sequence>
<dbReference type="AlphaFoldDB" id="A0A0A9HEI5"/>
<evidence type="ECO:0000256" key="1">
    <source>
        <dbReference type="SAM" id="MobiDB-lite"/>
    </source>
</evidence>
<feature type="region of interest" description="Disordered" evidence="1">
    <location>
        <begin position="1"/>
        <end position="35"/>
    </location>
</feature>
<accession>A0A0A9HEI5</accession>
<feature type="region of interest" description="Disordered" evidence="1">
    <location>
        <begin position="83"/>
        <end position="167"/>
    </location>
</feature>
<protein>
    <submittedName>
        <fullName evidence="2">Uncharacterized protein</fullName>
    </submittedName>
</protein>
<reference evidence="2" key="1">
    <citation type="submission" date="2014-09" db="EMBL/GenBank/DDBJ databases">
        <authorList>
            <person name="Magalhaes I.L.F."/>
            <person name="Oliveira U."/>
            <person name="Santos F.R."/>
            <person name="Vidigal T.H.D.A."/>
            <person name="Brescovit A.D."/>
            <person name="Santos A.J."/>
        </authorList>
    </citation>
    <scope>NUCLEOTIDE SEQUENCE</scope>
    <source>
        <tissue evidence="2">Shoot tissue taken approximately 20 cm above the soil surface</tissue>
    </source>
</reference>
<evidence type="ECO:0000313" key="2">
    <source>
        <dbReference type="EMBL" id="JAE35575.1"/>
    </source>
</evidence>
<proteinExistence type="predicted"/>